<reference evidence="2" key="1">
    <citation type="submission" date="2023-04" db="EMBL/GenBank/DDBJ databases">
        <title>Completed genome of Mycoplasma lagogenitalium type strain 12MS.</title>
        <authorList>
            <person name="Spergser J."/>
        </authorList>
    </citation>
    <scope>NUCLEOTIDE SEQUENCE</scope>
    <source>
        <strain evidence="2">12MS</strain>
    </source>
</reference>
<evidence type="ECO:0008006" key="4">
    <source>
        <dbReference type="Google" id="ProtNLM"/>
    </source>
</evidence>
<evidence type="ECO:0000313" key="3">
    <source>
        <dbReference type="Proteomes" id="UP001179842"/>
    </source>
</evidence>
<dbReference type="RefSeq" id="WP_280102326.1">
    <property type="nucleotide sequence ID" value="NZ_CP122979.1"/>
</dbReference>
<sequence>MKNKFKKIFLIMPVSLIAFLTSCNYQIQQIQSDEPQISEEEKMAEENRIAFEKFQQELKKKQNEENSAIYLKENTKENDFIEKSECWKNGRYCFYLVKNENTFKEKMNQFKKSSNFWIDELNKIAKLKSNFWDDYNVLIYFTSTNLFIEWQNQQSVFALKIENDKIFLLETDSSVFEADLKIPDVYFGDPIMQLFLIPKSKSKDQFEVKKIEKDEAFKLLENDQNIVWLEEKRYEK</sequence>
<proteinExistence type="predicted"/>
<gene>
    <name evidence="2" type="ORF">QEG99_01930</name>
</gene>
<feature type="chain" id="PRO_5046016040" description="Lipoprotein" evidence="1">
    <location>
        <begin position="26"/>
        <end position="236"/>
    </location>
</feature>
<evidence type="ECO:0000256" key="1">
    <source>
        <dbReference type="SAM" id="SignalP"/>
    </source>
</evidence>
<keyword evidence="3" id="KW-1185">Reference proteome</keyword>
<dbReference type="PROSITE" id="PS51257">
    <property type="entry name" value="PROKAR_LIPOPROTEIN"/>
    <property type="match status" value="1"/>
</dbReference>
<evidence type="ECO:0000313" key="2">
    <source>
        <dbReference type="EMBL" id="WGI37023.1"/>
    </source>
</evidence>
<keyword evidence="1" id="KW-0732">Signal</keyword>
<dbReference type="Proteomes" id="UP001179842">
    <property type="component" value="Chromosome"/>
</dbReference>
<organism evidence="2 3">
    <name type="scientific">Mesomycoplasma lagogenitalium</name>
    <dbReference type="NCBI Taxonomy" id="171286"/>
    <lineage>
        <taxon>Bacteria</taxon>
        <taxon>Bacillati</taxon>
        <taxon>Mycoplasmatota</taxon>
        <taxon>Mycoplasmoidales</taxon>
        <taxon>Metamycoplasmataceae</taxon>
        <taxon>Mesomycoplasma</taxon>
    </lineage>
</organism>
<protein>
    <recommendedName>
        <fullName evidence="4">Lipoprotein</fullName>
    </recommendedName>
</protein>
<dbReference type="EMBL" id="CP122979">
    <property type="protein sequence ID" value="WGI37023.1"/>
    <property type="molecule type" value="Genomic_DNA"/>
</dbReference>
<accession>A0ABY8LXG2</accession>
<feature type="signal peptide" evidence="1">
    <location>
        <begin position="1"/>
        <end position="25"/>
    </location>
</feature>
<name>A0ABY8LXG2_9BACT</name>